<name>A0A8J7DWQ2_9CYAN</name>
<evidence type="ECO:0000256" key="1">
    <source>
        <dbReference type="ARBA" id="ARBA00012493"/>
    </source>
</evidence>
<keyword evidence="4" id="KW-0479">Metal-binding</keyword>
<dbReference type="PRINTS" id="PR00866">
    <property type="entry name" value="RNADNAPOLMS"/>
</dbReference>
<organism evidence="12 13">
    <name type="scientific">Lusitaniella coriacea LEGE 07157</name>
    <dbReference type="NCBI Taxonomy" id="945747"/>
    <lineage>
        <taxon>Bacteria</taxon>
        <taxon>Bacillati</taxon>
        <taxon>Cyanobacteriota</taxon>
        <taxon>Cyanophyceae</taxon>
        <taxon>Spirulinales</taxon>
        <taxon>Lusitaniellaceae</taxon>
        <taxon>Lusitaniella</taxon>
    </lineage>
</organism>
<evidence type="ECO:0000256" key="6">
    <source>
        <dbReference type="ARBA" id="ARBA00022918"/>
    </source>
</evidence>
<evidence type="ECO:0000256" key="5">
    <source>
        <dbReference type="ARBA" id="ARBA00022842"/>
    </source>
</evidence>
<dbReference type="AlphaFoldDB" id="A0A8J7DWQ2"/>
<evidence type="ECO:0000256" key="9">
    <source>
        <dbReference type="ARBA" id="ARBA00048173"/>
    </source>
</evidence>
<dbReference type="CDD" id="cd03487">
    <property type="entry name" value="RT_Bac_retron_II"/>
    <property type="match status" value="1"/>
</dbReference>
<keyword evidence="2" id="KW-0808">Transferase</keyword>
<dbReference type="GO" id="GO:0051607">
    <property type="term" value="P:defense response to virus"/>
    <property type="evidence" value="ECO:0007669"/>
    <property type="project" value="UniProtKB-KW"/>
</dbReference>
<dbReference type="RefSeq" id="WP_194029564.1">
    <property type="nucleotide sequence ID" value="NZ_JADEWZ010000014.1"/>
</dbReference>
<keyword evidence="7" id="KW-0051">Antiviral defense</keyword>
<evidence type="ECO:0000256" key="8">
    <source>
        <dbReference type="ARBA" id="ARBA00034120"/>
    </source>
</evidence>
<sequence>MSDSPRTRQELYDRVRQVGREQFVLEEMIRFGFWPAQGEIPNDPADEIRRKSELRQELNKLRQESRTLQDEQAARRRLLKQRLAESRRKRQEAKERRERERQERAEAWQERQEREIVYLGEGVSAGLNDCEENSERLASRGLPSLPTAEHIAAAMGISIGQLRFLAFNRKTSTHTHYIRFKIPKKTGGERLISSPMPKLKAVQHWILSHILERVEVDDAAHGFRRDRSIVTNAQPHVGADVVINRDLKDFFPTISYKRVKGIFRSFGYAEATATILALLCTEADTTAVELDGKTYYVALGERHLPQGSPASPAISNILCRRLDKRLRAMANELEFTYTRYADDLTFSASGESLRYICNVLRRSESIVTHEGFAIHPEKTRVLRRKSSQLEVTGIVVNEFLNCDRATLKRFRATLFQIERDGFEGKHWGNSTDALASVQGFANFVAMVNPEKGKKFQEQIQRIKTKWLTPEPSTTTGIIVECYKQGSKLKVRVVSPGYNPDWNVQFPRNLREEGARFRVEEIRETAKGGFYRVVGDIEKID</sequence>
<evidence type="ECO:0000313" key="12">
    <source>
        <dbReference type="EMBL" id="MBE9116472.1"/>
    </source>
</evidence>
<evidence type="ECO:0000256" key="3">
    <source>
        <dbReference type="ARBA" id="ARBA00022695"/>
    </source>
</evidence>
<dbReference type="PANTHER" id="PTHR34047:SF7">
    <property type="entry name" value="RNA-DIRECTED DNA POLYMERASE"/>
    <property type="match status" value="1"/>
</dbReference>
<evidence type="ECO:0000256" key="4">
    <source>
        <dbReference type="ARBA" id="ARBA00022723"/>
    </source>
</evidence>
<evidence type="ECO:0000256" key="7">
    <source>
        <dbReference type="ARBA" id="ARBA00023118"/>
    </source>
</evidence>
<comment type="catalytic activity">
    <reaction evidence="9">
        <text>DNA(n) + a 2'-deoxyribonucleoside 5'-triphosphate = DNA(n+1) + diphosphate</text>
        <dbReference type="Rhea" id="RHEA:22508"/>
        <dbReference type="Rhea" id="RHEA-COMP:17339"/>
        <dbReference type="Rhea" id="RHEA-COMP:17340"/>
        <dbReference type="ChEBI" id="CHEBI:33019"/>
        <dbReference type="ChEBI" id="CHEBI:61560"/>
        <dbReference type="ChEBI" id="CHEBI:173112"/>
        <dbReference type="EC" id="2.7.7.49"/>
    </reaction>
</comment>
<dbReference type="GO" id="GO:0046872">
    <property type="term" value="F:metal ion binding"/>
    <property type="evidence" value="ECO:0007669"/>
    <property type="project" value="UniProtKB-KW"/>
</dbReference>
<comment type="caution">
    <text evidence="12">The sequence shown here is derived from an EMBL/GenBank/DDBJ whole genome shotgun (WGS) entry which is preliminary data.</text>
</comment>
<evidence type="ECO:0000256" key="2">
    <source>
        <dbReference type="ARBA" id="ARBA00022679"/>
    </source>
</evidence>
<evidence type="ECO:0000256" key="10">
    <source>
        <dbReference type="SAM" id="MobiDB-lite"/>
    </source>
</evidence>
<feature type="domain" description="Reverse transcriptase" evidence="11">
    <location>
        <begin position="163"/>
        <end position="396"/>
    </location>
</feature>
<dbReference type="GO" id="GO:0003964">
    <property type="term" value="F:RNA-directed DNA polymerase activity"/>
    <property type="evidence" value="ECO:0007669"/>
    <property type="project" value="UniProtKB-KW"/>
</dbReference>
<dbReference type="InterPro" id="IPR051083">
    <property type="entry name" value="GrpII_Intron_Splice-Mob/Def"/>
</dbReference>
<dbReference type="GO" id="GO:0003723">
    <property type="term" value="F:RNA binding"/>
    <property type="evidence" value="ECO:0007669"/>
    <property type="project" value="InterPro"/>
</dbReference>
<evidence type="ECO:0000259" key="11">
    <source>
        <dbReference type="PROSITE" id="PS50878"/>
    </source>
</evidence>
<dbReference type="PANTHER" id="PTHR34047">
    <property type="entry name" value="NUCLEAR INTRON MATURASE 1, MITOCHONDRIAL-RELATED"/>
    <property type="match status" value="1"/>
</dbReference>
<keyword evidence="13" id="KW-1185">Reference proteome</keyword>
<proteinExistence type="inferred from homology"/>
<accession>A0A8J7DWQ2</accession>
<dbReference type="Pfam" id="PF00078">
    <property type="entry name" value="RVT_1"/>
    <property type="match status" value="1"/>
</dbReference>
<protein>
    <recommendedName>
        <fullName evidence="1">RNA-directed DNA polymerase</fullName>
        <ecNumber evidence="1">2.7.7.49</ecNumber>
    </recommendedName>
</protein>
<dbReference type="InterPro" id="IPR043502">
    <property type="entry name" value="DNA/RNA_pol_sf"/>
</dbReference>
<evidence type="ECO:0000313" key="13">
    <source>
        <dbReference type="Proteomes" id="UP000654482"/>
    </source>
</evidence>
<feature type="region of interest" description="Disordered" evidence="10">
    <location>
        <begin position="81"/>
        <end position="106"/>
    </location>
</feature>
<feature type="compositionally biased region" description="Basic and acidic residues" evidence="10">
    <location>
        <begin position="82"/>
        <end position="106"/>
    </location>
</feature>
<dbReference type="EC" id="2.7.7.49" evidence="1"/>
<keyword evidence="6 12" id="KW-0695">RNA-directed DNA polymerase</keyword>
<comment type="similarity">
    <text evidence="8">Belongs to the bacterial reverse transcriptase family.</text>
</comment>
<dbReference type="EMBL" id="JADEWZ010000014">
    <property type="protein sequence ID" value="MBE9116472.1"/>
    <property type="molecule type" value="Genomic_DNA"/>
</dbReference>
<dbReference type="InterPro" id="IPR000477">
    <property type="entry name" value="RT_dom"/>
</dbReference>
<keyword evidence="3" id="KW-0548">Nucleotidyltransferase</keyword>
<gene>
    <name evidence="12" type="ORF">IQ249_11230</name>
</gene>
<reference evidence="12" key="1">
    <citation type="submission" date="2020-10" db="EMBL/GenBank/DDBJ databases">
        <authorList>
            <person name="Castelo-Branco R."/>
            <person name="Eusebio N."/>
            <person name="Adriana R."/>
            <person name="Vieira A."/>
            <person name="Brugerolle De Fraissinette N."/>
            <person name="Rezende De Castro R."/>
            <person name="Schneider M.P."/>
            <person name="Vasconcelos V."/>
            <person name="Leao P.N."/>
        </authorList>
    </citation>
    <scope>NUCLEOTIDE SEQUENCE</scope>
    <source>
        <strain evidence="12">LEGE 07157</strain>
    </source>
</reference>
<dbReference type="Proteomes" id="UP000654482">
    <property type="component" value="Unassembled WGS sequence"/>
</dbReference>
<dbReference type="InterPro" id="IPR000123">
    <property type="entry name" value="Reverse_transcriptase_msDNA"/>
</dbReference>
<keyword evidence="5" id="KW-0460">Magnesium</keyword>
<dbReference type="SUPFAM" id="SSF56672">
    <property type="entry name" value="DNA/RNA polymerases"/>
    <property type="match status" value="1"/>
</dbReference>
<dbReference type="PROSITE" id="PS50878">
    <property type="entry name" value="RT_POL"/>
    <property type="match status" value="1"/>
</dbReference>